<dbReference type="EMBL" id="JBHLUN010000008">
    <property type="protein sequence ID" value="MFC0408976.1"/>
    <property type="molecule type" value="Genomic_DNA"/>
</dbReference>
<evidence type="ECO:0000313" key="1">
    <source>
        <dbReference type="EMBL" id="MFC0408976.1"/>
    </source>
</evidence>
<evidence type="ECO:0000313" key="2">
    <source>
        <dbReference type="Proteomes" id="UP001589865"/>
    </source>
</evidence>
<comment type="caution">
    <text evidence="1">The sequence shown here is derived from an EMBL/GenBank/DDBJ whole genome shotgun (WGS) entry which is preliminary data.</text>
</comment>
<sequence length="249" mass="28578">MLVKALPRPSRKYQETVCCAGVTEAGEWRRLFPVRFRQLTQTQQFDRWQWVSYGARRPSDDRRMESRRIEENTLRTGTKEPARSRLQRLLPLLRASTNEAAARNESLTLLEPSELQLRARRKPIAAINAELERYREAARQGSLLDPGLAEMKPCPFAVQITFKDDDGNGHSPLCGDWETSAAFFNLARGMSEHGVIEHLRKAYTERSSEKRIFLALGTVKARPSQWLLLGVLRVTEPKIVVQRQFTLAF</sequence>
<name>A0ABV6JXB9_9PROT</name>
<dbReference type="Proteomes" id="UP001589865">
    <property type="component" value="Unassembled WGS sequence"/>
</dbReference>
<gene>
    <name evidence="1" type="ORF">ACFFGY_11990</name>
</gene>
<organism evidence="1 2">
    <name type="scientific">Roseomonas elaeocarpi</name>
    <dbReference type="NCBI Taxonomy" id="907779"/>
    <lineage>
        <taxon>Bacteria</taxon>
        <taxon>Pseudomonadati</taxon>
        <taxon>Pseudomonadota</taxon>
        <taxon>Alphaproteobacteria</taxon>
        <taxon>Acetobacterales</taxon>
        <taxon>Roseomonadaceae</taxon>
        <taxon>Roseomonas</taxon>
    </lineage>
</organism>
<accession>A0ABV6JXB9</accession>
<protein>
    <submittedName>
        <fullName evidence="1">Uncharacterized protein</fullName>
    </submittedName>
</protein>
<dbReference type="RefSeq" id="WP_377044730.1">
    <property type="nucleotide sequence ID" value="NZ_JBHLUN010000008.1"/>
</dbReference>
<reference evidence="1 2" key="1">
    <citation type="submission" date="2024-09" db="EMBL/GenBank/DDBJ databases">
        <authorList>
            <person name="Sun Q."/>
            <person name="Mori K."/>
        </authorList>
    </citation>
    <scope>NUCLEOTIDE SEQUENCE [LARGE SCALE GENOMIC DNA]</scope>
    <source>
        <strain evidence="1 2">TBRC 5777</strain>
    </source>
</reference>
<keyword evidence="2" id="KW-1185">Reference proteome</keyword>
<proteinExistence type="predicted"/>